<reference evidence="1 2" key="1">
    <citation type="submission" date="2020-06" db="EMBL/GenBank/DDBJ databases">
        <title>The genome sequence of Candidatus Regiella insecticola strain Tut.</title>
        <authorList>
            <person name="Nikoh N."/>
            <person name="Tsuchida T."/>
            <person name="Koga R."/>
            <person name="Oshima K."/>
            <person name="Hattori M."/>
            <person name="Fukatsu T."/>
        </authorList>
    </citation>
    <scope>NUCLEOTIDE SEQUENCE [LARGE SCALE GENOMIC DNA]</scope>
    <source>
        <strain evidence="1 2">Tut</strain>
    </source>
</reference>
<dbReference type="Pfam" id="PF05954">
    <property type="entry name" value="Phage_GPD"/>
    <property type="match status" value="1"/>
</dbReference>
<protein>
    <submittedName>
        <fullName evidence="1">Late control gene D protein</fullName>
    </submittedName>
</protein>
<dbReference type="Proteomes" id="UP000504714">
    <property type="component" value="Unassembled WGS sequence"/>
</dbReference>
<dbReference type="AlphaFoldDB" id="A0A6L2ZNF4"/>
<organism evidence="1 2">
    <name type="scientific">Candidatus Regiella insecticola</name>
    <dbReference type="NCBI Taxonomy" id="138073"/>
    <lineage>
        <taxon>Bacteria</taxon>
        <taxon>Pseudomonadati</taxon>
        <taxon>Pseudomonadota</taxon>
        <taxon>Gammaproteobacteria</taxon>
        <taxon>Enterobacterales</taxon>
        <taxon>Enterobacteriaceae</taxon>
        <taxon>aphid secondary symbionts</taxon>
        <taxon>Candidatus Regiella</taxon>
    </lineage>
</organism>
<sequence>MLALTIHHIDQTNESDGHFITRLAQQQGAIAAIKNGKLLFMRPGQGKTASGKPIPAITLTRHRGDSHHFSVADRESYSGVVAHWLNTRRTKKESVKVRRKKNKKTEKKGRYLIGTDDNVLLLRHTYATKTNAERAAQAKWQQLQRGVAKFSLQLAQGRADLIPETPINVSGFKAEIDQANWILTTATHTLNDQGFTTALTLEVKIDALDST</sequence>
<gene>
    <name evidence="1" type="ORF">RINTU1_10310</name>
</gene>
<comment type="caution">
    <text evidence="1">The sequence shown here is derived from an EMBL/GenBank/DDBJ whole genome shotgun (WGS) entry which is preliminary data.</text>
</comment>
<name>A0A6L2ZNF4_9ENTR</name>
<proteinExistence type="predicted"/>
<evidence type="ECO:0000313" key="2">
    <source>
        <dbReference type="Proteomes" id="UP000504714"/>
    </source>
</evidence>
<evidence type="ECO:0000313" key="1">
    <source>
        <dbReference type="EMBL" id="GFN45738.1"/>
    </source>
</evidence>
<dbReference type="EMBL" id="BLXO01000002">
    <property type="protein sequence ID" value="GFN45738.1"/>
    <property type="molecule type" value="Genomic_DNA"/>
</dbReference>
<accession>A0A6L2ZNF4</accession>